<proteinExistence type="predicted"/>
<evidence type="ECO:0000313" key="2">
    <source>
        <dbReference type="EMBL" id="KAF6839332.1"/>
    </source>
</evidence>
<dbReference type="EMBL" id="WIGM01000115">
    <property type="protein sequence ID" value="KAF6839332.1"/>
    <property type="molecule type" value="Genomic_DNA"/>
</dbReference>
<organism evidence="2 3">
    <name type="scientific">Colletotrichum musicola</name>
    <dbReference type="NCBI Taxonomy" id="2175873"/>
    <lineage>
        <taxon>Eukaryota</taxon>
        <taxon>Fungi</taxon>
        <taxon>Dikarya</taxon>
        <taxon>Ascomycota</taxon>
        <taxon>Pezizomycotina</taxon>
        <taxon>Sordariomycetes</taxon>
        <taxon>Hypocreomycetidae</taxon>
        <taxon>Glomerellales</taxon>
        <taxon>Glomerellaceae</taxon>
        <taxon>Colletotrichum</taxon>
        <taxon>Colletotrichum orchidearum species complex</taxon>
    </lineage>
</organism>
<name>A0A8H6KX73_9PEZI</name>
<protein>
    <submittedName>
        <fullName evidence="2">Uncharacterized protein</fullName>
    </submittedName>
</protein>
<dbReference type="AlphaFoldDB" id="A0A8H6KX73"/>
<sequence>MNPDPAAWTDRRGAFGFATRKQSVPSRSFGTGSDGISKFLSYEQLLPPWMKELSGPAEQRRPPSVPKRGGCRPTPPVSFPGPRRQLARRQELVFATETSRHPNPSVDSLRLV</sequence>
<comment type="caution">
    <text evidence="2">The sequence shown here is derived from an EMBL/GenBank/DDBJ whole genome shotgun (WGS) entry which is preliminary data.</text>
</comment>
<dbReference type="Proteomes" id="UP000639643">
    <property type="component" value="Unassembled WGS sequence"/>
</dbReference>
<gene>
    <name evidence="2" type="ORF">CMUS01_04318</name>
</gene>
<evidence type="ECO:0000313" key="3">
    <source>
        <dbReference type="Proteomes" id="UP000639643"/>
    </source>
</evidence>
<keyword evidence="3" id="KW-1185">Reference proteome</keyword>
<feature type="region of interest" description="Disordered" evidence="1">
    <location>
        <begin position="52"/>
        <end position="85"/>
    </location>
</feature>
<evidence type="ECO:0000256" key="1">
    <source>
        <dbReference type="SAM" id="MobiDB-lite"/>
    </source>
</evidence>
<reference evidence="2" key="1">
    <citation type="journal article" date="2020" name="Phytopathology">
        <title>Genome Sequence Resources of Colletotrichum truncatum, C. plurivorum, C. musicola, and C. sojae: Four Species Pathogenic to Soybean (Glycine max).</title>
        <authorList>
            <person name="Rogerio F."/>
            <person name="Boufleur T.R."/>
            <person name="Ciampi-Guillardi M."/>
            <person name="Sukno S.A."/>
            <person name="Thon M.R."/>
            <person name="Massola Junior N.S."/>
            <person name="Baroncelli R."/>
        </authorList>
    </citation>
    <scope>NUCLEOTIDE SEQUENCE</scope>
    <source>
        <strain evidence="2">LFN0074</strain>
    </source>
</reference>
<accession>A0A8H6KX73</accession>